<evidence type="ECO:0000259" key="2">
    <source>
        <dbReference type="Pfam" id="PF00248"/>
    </source>
</evidence>
<dbReference type="PANTHER" id="PTHR43364:SF4">
    <property type="entry name" value="NAD(P)-LINKED OXIDOREDUCTASE SUPERFAMILY PROTEIN"/>
    <property type="match status" value="1"/>
</dbReference>
<dbReference type="SUPFAM" id="SSF51430">
    <property type="entry name" value="NAD(P)-linked oxidoreductase"/>
    <property type="match status" value="1"/>
</dbReference>
<dbReference type="GO" id="GO:0005829">
    <property type="term" value="C:cytosol"/>
    <property type="evidence" value="ECO:0007669"/>
    <property type="project" value="UniProtKB-ARBA"/>
</dbReference>
<dbReference type="InterPro" id="IPR036812">
    <property type="entry name" value="NAD(P)_OxRdtase_dom_sf"/>
</dbReference>
<evidence type="ECO:0000256" key="1">
    <source>
        <dbReference type="ARBA" id="ARBA00023002"/>
    </source>
</evidence>
<dbReference type="Pfam" id="PF00248">
    <property type="entry name" value="Aldo_ket_red"/>
    <property type="match status" value="1"/>
</dbReference>
<dbReference type="FunFam" id="3.20.20.100:FF:000004">
    <property type="entry name" value="Oxidoreductase, aldo/keto reductase"/>
    <property type="match status" value="1"/>
</dbReference>
<dbReference type="InterPro" id="IPR050523">
    <property type="entry name" value="AKR_Detox_Biosynth"/>
</dbReference>
<dbReference type="AlphaFoldDB" id="A0A7X0J634"/>
<protein>
    <submittedName>
        <fullName evidence="3">Aryl-alcohol dehydrogenase-like predicted oxidoreductase</fullName>
    </submittedName>
</protein>
<dbReference type="RefSeq" id="WP_184626399.1">
    <property type="nucleotide sequence ID" value="NZ_JACHCC010000008.1"/>
</dbReference>
<name>A0A7X0J634_9SPHI</name>
<accession>A0A7X0J634</accession>
<sequence length="363" mass="39770">MDLTNYRTLGKSGLRVSPLTLGAMTFGEDWGWGSTPADSEAIISAYIGQGGNIIDTANVYTKGHSEKIIGDYLKKSDVRRDQLVLSTKFFCNLYPGDPNAGGASRKTIISSLENSLRRLQTDFIDLYWMHAFDPYTPIEETMSALHDLVTSGKVRYIAVSDTPAWKVAQAQTIARFRGWSSFTGLQIEYSLLERTVEGELIPMAQDLGLGVMPWSPLKGGVLSGKYTRENKGQLVSGRNGTETGAEFPEDTYRVIDRLVELAEEKETTPAGIALAWVNSRPGVTSSLIGARTMDQLNQNLQSLKVELTKNDIASLDKLSEPALSFPIPFLRERAGHMGQAGANINGISSMVPPLLPKDSKEVY</sequence>
<dbReference type="PANTHER" id="PTHR43364">
    <property type="entry name" value="NADH-SPECIFIC METHYLGLYOXAL REDUCTASE-RELATED"/>
    <property type="match status" value="1"/>
</dbReference>
<comment type="caution">
    <text evidence="3">The sequence shown here is derived from an EMBL/GenBank/DDBJ whole genome shotgun (WGS) entry which is preliminary data.</text>
</comment>
<feature type="domain" description="NADP-dependent oxidoreductase" evidence="2">
    <location>
        <begin position="18"/>
        <end position="319"/>
    </location>
</feature>
<reference evidence="3 4" key="1">
    <citation type="submission" date="2020-08" db="EMBL/GenBank/DDBJ databases">
        <title>Genomic Encyclopedia of Type Strains, Phase IV (KMG-V): Genome sequencing to study the core and pangenomes of soil and plant-associated prokaryotes.</title>
        <authorList>
            <person name="Whitman W."/>
        </authorList>
    </citation>
    <scope>NUCLEOTIDE SEQUENCE [LARGE SCALE GENOMIC DNA]</scope>
    <source>
        <strain evidence="3 4">M2T3</strain>
    </source>
</reference>
<keyword evidence="1" id="KW-0560">Oxidoreductase</keyword>
<dbReference type="CDD" id="cd19080">
    <property type="entry name" value="AKR_AKR9A_9B"/>
    <property type="match status" value="1"/>
</dbReference>
<dbReference type="Proteomes" id="UP000521017">
    <property type="component" value="Unassembled WGS sequence"/>
</dbReference>
<organism evidence="3 4">
    <name type="scientific">Pedobacter cryoconitis</name>
    <dbReference type="NCBI Taxonomy" id="188932"/>
    <lineage>
        <taxon>Bacteria</taxon>
        <taxon>Pseudomonadati</taxon>
        <taxon>Bacteroidota</taxon>
        <taxon>Sphingobacteriia</taxon>
        <taxon>Sphingobacteriales</taxon>
        <taxon>Sphingobacteriaceae</taxon>
        <taxon>Pedobacter</taxon>
    </lineage>
</organism>
<dbReference type="EMBL" id="JACHCC010000008">
    <property type="protein sequence ID" value="MBB6501037.1"/>
    <property type="molecule type" value="Genomic_DNA"/>
</dbReference>
<gene>
    <name evidence="3" type="ORF">HDF25_003200</name>
</gene>
<proteinExistence type="predicted"/>
<evidence type="ECO:0000313" key="4">
    <source>
        <dbReference type="Proteomes" id="UP000521017"/>
    </source>
</evidence>
<evidence type="ECO:0000313" key="3">
    <source>
        <dbReference type="EMBL" id="MBB6501037.1"/>
    </source>
</evidence>
<dbReference type="GO" id="GO:0016491">
    <property type="term" value="F:oxidoreductase activity"/>
    <property type="evidence" value="ECO:0007669"/>
    <property type="project" value="UniProtKB-KW"/>
</dbReference>
<dbReference type="InterPro" id="IPR023210">
    <property type="entry name" value="NADP_OxRdtase_dom"/>
</dbReference>
<dbReference type="Gene3D" id="3.20.20.100">
    <property type="entry name" value="NADP-dependent oxidoreductase domain"/>
    <property type="match status" value="1"/>
</dbReference>